<name>A0ABQ5HND6_9ASTR</name>
<dbReference type="Proteomes" id="UP001151760">
    <property type="component" value="Unassembled WGS sequence"/>
</dbReference>
<dbReference type="InterPro" id="IPR013103">
    <property type="entry name" value="RVT_2"/>
</dbReference>
<proteinExistence type="predicted"/>
<evidence type="ECO:0000313" key="3">
    <source>
        <dbReference type="Proteomes" id="UP001151760"/>
    </source>
</evidence>
<reference evidence="2" key="1">
    <citation type="journal article" date="2022" name="Int. J. Mol. Sci.">
        <title>Draft Genome of Tanacetum Coccineum: Genomic Comparison of Closely Related Tanacetum-Family Plants.</title>
        <authorList>
            <person name="Yamashiro T."/>
            <person name="Shiraishi A."/>
            <person name="Nakayama K."/>
            <person name="Satake H."/>
        </authorList>
    </citation>
    <scope>NUCLEOTIDE SEQUENCE</scope>
</reference>
<dbReference type="PANTHER" id="PTHR11439">
    <property type="entry name" value="GAG-POL-RELATED RETROTRANSPOSON"/>
    <property type="match status" value="1"/>
</dbReference>
<feature type="domain" description="Reverse transcriptase Ty1/copia-type" evidence="1">
    <location>
        <begin position="157"/>
        <end position="231"/>
    </location>
</feature>
<evidence type="ECO:0000313" key="2">
    <source>
        <dbReference type="EMBL" id="GJT88658.1"/>
    </source>
</evidence>
<keyword evidence="3" id="KW-1185">Reference proteome</keyword>
<comment type="caution">
    <text evidence="2">The sequence shown here is derived from an EMBL/GenBank/DDBJ whole genome shotgun (WGS) entry which is preliminary data.</text>
</comment>
<dbReference type="PANTHER" id="PTHR11439:SF524">
    <property type="entry name" value="RNA-DIRECTED DNA POLYMERASE, PROTEIN KINASE RLK-PELLE-DLSV FAMILY"/>
    <property type="match status" value="1"/>
</dbReference>
<accession>A0ABQ5HND6</accession>
<dbReference type="CDD" id="cd09272">
    <property type="entry name" value="RNase_HI_RT_Ty1"/>
    <property type="match status" value="1"/>
</dbReference>
<evidence type="ECO:0000259" key="1">
    <source>
        <dbReference type="Pfam" id="PF07727"/>
    </source>
</evidence>
<reference evidence="2" key="2">
    <citation type="submission" date="2022-01" db="EMBL/GenBank/DDBJ databases">
        <authorList>
            <person name="Yamashiro T."/>
            <person name="Shiraishi A."/>
            <person name="Satake H."/>
            <person name="Nakayama K."/>
        </authorList>
    </citation>
    <scope>NUCLEOTIDE SEQUENCE</scope>
</reference>
<dbReference type="Pfam" id="PF07727">
    <property type="entry name" value="RVT_2"/>
    <property type="match status" value="1"/>
</dbReference>
<sequence length="402" mass="45956">MTRRVLLRCDSTGDLYPITTPSLIPHAFLVSQHTWHQHLRHLGSEVLRRLVSHNFISCDKEKHPILCHAFQLGKHVRLSFVSSDTVVTSCFDSIHSDVWTSPIPSLSGFKYYPIHQLDVKNAFLYGGLSETVYMHQPSGFRDFVHPDYVCLLQRHGMDTAYLLLYIDDIVLTASSHALLQQIITALHQEFSMTDLGSQNYFLGIIITRDSSRMFLSQKKYVVEFLEKAHMICLYMHDPCEPHLSALKRILSPTTQRSTSGYCVFLGNNLLSWSSKRQPTLSRSSEEAEYRGVTNVVAETCWLRNLLCELHTLLSFTTLVYCDNVSVVYLSCHPVQHQRTKHIDIDIHFVRDLVVAVQVRVLHVPSRYQYADIFTKGLPSALFEEFRTSLNVRCPPVPTAGDC</sequence>
<organism evidence="2 3">
    <name type="scientific">Tanacetum coccineum</name>
    <dbReference type="NCBI Taxonomy" id="301880"/>
    <lineage>
        <taxon>Eukaryota</taxon>
        <taxon>Viridiplantae</taxon>
        <taxon>Streptophyta</taxon>
        <taxon>Embryophyta</taxon>
        <taxon>Tracheophyta</taxon>
        <taxon>Spermatophyta</taxon>
        <taxon>Magnoliopsida</taxon>
        <taxon>eudicotyledons</taxon>
        <taxon>Gunneridae</taxon>
        <taxon>Pentapetalae</taxon>
        <taxon>asterids</taxon>
        <taxon>campanulids</taxon>
        <taxon>Asterales</taxon>
        <taxon>Asteraceae</taxon>
        <taxon>Asteroideae</taxon>
        <taxon>Anthemideae</taxon>
        <taxon>Anthemidinae</taxon>
        <taxon>Tanacetum</taxon>
    </lineage>
</organism>
<gene>
    <name evidence="2" type="ORF">Tco_1070375</name>
</gene>
<protein>
    <submittedName>
        <fullName evidence="2">Ribonuclease H-like domain-containing protein</fullName>
    </submittedName>
</protein>
<dbReference type="InterPro" id="IPR043502">
    <property type="entry name" value="DNA/RNA_pol_sf"/>
</dbReference>
<dbReference type="SUPFAM" id="SSF56672">
    <property type="entry name" value="DNA/RNA polymerases"/>
    <property type="match status" value="1"/>
</dbReference>
<dbReference type="EMBL" id="BQNB010019750">
    <property type="protein sequence ID" value="GJT88658.1"/>
    <property type="molecule type" value="Genomic_DNA"/>
</dbReference>